<evidence type="ECO:0000256" key="2">
    <source>
        <dbReference type="ARBA" id="ARBA00022664"/>
    </source>
</evidence>
<dbReference type="AlphaFoldDB" id="A0A3S5FFG4"/>
<protein>
    <submittedName>
        <fullName evidence="5">Uncharacterized protein</fullName>
    </submittedName>
</protein>
<dbReference type="Gene3D" id="2.130.10.10">
    <property type="entry name" value="YVTN repeat-like/Quinoprotein amine dehydrogenase"/>
    <property type="match status" value="1"/>
</dbReference>
<name>A0A3S5FFG4_9PLAT</name>
<organism evidence="5 6">
    <name type="scientific">Protopolystoma xenopodis</name>
    <dbReference type="NCBI Taxonomy" id="117903"/>
    <lineage>
        <taxon>Eukaryota</taxon>
        <taxon>Metazoa</taxon>
        <taxon>Spiralia</taxon>
        <taxon>Lophotrochozoa</taxon>
        <taxon>Platyhelminthes</taxon>
        <taxon>Monogenea</taxon>
        <taxon>Polyopisthocotylea</taxon>
        <taxon>Polystomatidea</taxon>
        <taxon>Polystomatidae</taxon>
        <taxon>Protopolystoma</taxon>
    </lineage>
</organism>
<evidence type="ECO:0000313" key="5">
    <source>
        <dbReference type="EMBL" id="VEL31638.1"/>
    </source>
</evidence>
<accession>A0A3S5FFG4</accession>
<proteinExistence type="predicted"/>
<evidence type="ECO:0000256" key="3">
    <source>
        <dbReference type="ARBA" id="ARBA00022737"/>
    </source>
</evidence>
<dbReference type="PANTHER" id="PTHR19877:SF13">
    <property type="entry name" value="SERINE-THREONINE KINASE RECEPTOR-ASSOCIATED PROTEIN"/>
    <property type="match status" value="1"/>
</dbReference>
<keyword evidence="4" id="KW-0508">mRNA splicing</keyword>
<keyword evidence="2" id="KW-0507">mRNA processing</keyword>
<reference evidence="5" key="1">
    <citation type="submission" date="2018-11" db="EMBL/GenBank/DDBJ databases">
        <authorList>
            <consortium name="Pathogen Informatics"/>
        </authorList>
    </citation>
    <scope>NUCLEOTIDE SEQUENCE</scope>
</reference>
<dbReference type="GO" id="GO:0000387">
    <property type="term" value="P:spliceosomal snRNP assembly"/>
    <property type="evidence" value="ECO:0007669"/>
    <property type="project" value="TreeGrafter"/>
</dbReference>
<dbReference type="EMBL" id="CAAALY010124842">
    <property type="protein sequence ID" value="VEL31638.1"/>
    <property type="molecule type" value="Genomic_DNA"/>
</dbReference>
<gene>
    <name evidence="5" type="ORF">PXEA_LOCUS25078</name>
</gene>
<comment type="caution">
    <text evidence="5">The sequence shown here is derived from an EMBL/GenBank/DDBJ whole genome shotgun (WGS) entry which is preliminary data.</text>
</comment>
<dbReference type="Proteomes" id="UP000784294">
    <property type="component" value="Unassembled WGS sequence"/>
</dbReference>
<dbReference type="OrthoDB" id="200206at2759"/>
<dbReference type="InterPro" id="IPR015943">
    <property type="entry name" value="WD40/YVTN_repeat-like_dom_sf"/>
</dbReference>
<sequence>MAPSIRQSPLSCRGHTRPVVDISFSRDTNNCLLLLTASKALQFAATLFLFTDGKAMLRRGDTGDWIGTLNRHKGAVWCCTLDECATKAATVVPIVALV</sequence>
<evidence type="ECO:0000256" key="1">
    <source>
        <dbReference type="ARBA" id="ARBA00022574"/>
    </source>
</evidence>
<dbReference type="GO" id="GO:0032797">
    <property type="term" value="C:SMN complex"/>
    <property type="evidence" value="ECO:0007669"/>
    <property type="project" value="TreeGrafter"/>
</dbReference>
<keyword evidence="3" id="KW-0677">Repeat</keyword>
<evidence type="ECO:0000256" key="4">
    <source>
        <dbReference type="ARBA" id="ARBA00023187"/>
    </source>
</evidence>
<dbReference type="GO" id="GO:0003723">
    <property type="term" value="F:RNA binding"/>
    <property type="evidence" value="ECO:0007669"/>
    <property type="project" value="TreeGrafter"/>
</dbReference>
<keyword evidence="6" id="KW-1185">Reference proteome</keyword>
<dbReference type="PANTHER" id="PTHR19877">
    <property type="entry name" value="EUKARYOTIC TRANSLATION INITIATION FACTOR 3 SUBUNIT I"/>
    <property type="match status" value="1"/>
</dbReference>
<dbReference type="SUPFAM" id="SSF50978">
    <property type="entry name" value="WD40 repeat-like"/>
    <property type="match status" value="1"/>
</dbReference>
<dbReference type="InterPro" id="IPR036322">
    <property type="entry name" value="WD40_repeat_dom_sf"/>
</dbReference>
<keyword evidence="1" id="KW-0853">WD repeat</keyword>
<evidence type="ECO:0000313" key="6">
    <source>
        <dbReference type="Proteomes" id="UP000784294"/>
    </source>
</evidence>